<dbReference type="PRINTS" id="PR00457">
    <property type="entry name" value="ANPEROXIDASE"/>
</dbReference>
<keyword evidence="7" id="KW-1015">Disulfide bond</keyword>
<keyword evidence="6 9" id="KW-0408">Iron</keyword>
<keyword evidence="2 9" id="KW-0349">Heme</keyword>
<feature type="chain" id="PRO_5034008246" description="Eosinophil peroxidase" evidence="10">
    <location>
        <begin position="27"/>
        <end position="712"/>
    </location>
</feature>
<dbReference type="PANTHER" id="PTHR11475:SF63">
    <property type="entry name" value="EOSINOPHIL PEROXIDASE"/>
    <property type="match status" value="1"/>
</dbReference>
<evidence type="ECO:0000256" key="3">
    <source>
        <dbReference type="ARBA" id="ARBA00022723"/>
    </source>
</evidence>
<reference evidence="11" key="2">
    <citation type="submission" date="2025-09" db="UniProtKB">
        <authorList>
            <consortium name="Ensembl"/>
        </authorList>
    </citation>
    <scope>IDENTIFICATION</scope>
</reference>
<dbReference type="GO" id="GO:0046872">
    <property type="term" value="F:metal ion binding"/>
    <property type="evidence" value="ECO:0007669"/>
    <property type="project" value="UniProtKB-KW"/>
</dbReference>
<evidence type="ECO:0008006" key="13">
    <source>
        <dbReference type="Google" id="ProtNLM"/>
    </source>
</evidence>
<organism evidence="11 12">
    <name type="scientific">Leptobrachium leishanense</name>
    <name type="common">Leishan spiny toad</name>
    <dbReference type="NCBI Taxonomy" id="445787"/>
    <lineage>
        <taxon>Eukaryota</taxon>
        <taxon>Metazoa</taxon>
        <taxon>Chordata</taxon>
        <taxon>Craniata</taxon>
        <taxon>Vertebrata</taxon>
        <taxon>Euteleostomi</taxon>
        <taxon>Amphibia</taxon>
        <taxon>Batrachia</taxon>
        <taxon>Anura</taxon>
        <taxon>Pelobatoidea</taxon>
        <taxon>Megophryidae</taxon>
        <taxon>Leptobrachium</taxon>
    </lineage>
</organism>
<evidence type="ECO:0000256" key="1">
    <source>
        <dbReference type="ARBA" id="ARBA00001970"/>
    </source>
</evidence>
<accession>A0A8C5LUG5</accession>
<protein>
    <recommendedName>
        <fullName evidence="13">Eosinophil peroxidase</fullName>
    </recommendedName>
</protein>
<dbReference type="InterPro" id="IPR019791">
    <property type="entry name" value="Haem_peroxidase_animal"/>
</dbReference>
<dbReference type="GO" id="GO:0006979">
    <property type="term" value="P:response to oxidative stress"/>
    <property type="evidence" value="ECO:0007669"/>
    <property type="project" value="InterPro"/>
</dbReference>
<comment type="cofactor">
    <cofactor evidence="1">
        <name>heme b</name>
        <dbReference type="ChEBI" id="CHEBI:60344"/>
    </cofactor>
</comment>
<evidence type="ECO:0000256" key="10">
    <source>
        <dbReference type="SAM" id="SignalP"/>
    </source>
</evidence>
<proteinExistence type="inferred from homology"/>
<evidence type="ECO:0000256" key="2">
    <source>
        <dbReference type="ARBA" id="ARBA00022617"/>
    </source>
</evidence>
<dbReference type="GeneTree" id="ENSGT00940000156009"/>
<evidence type="ECO:0000256" key="5">
    <source>
        <dbReference type="ARBA" id="ARBA00023002"/>
    </source>
</evidence>
<dbReference type="OrthoDB" id="823504at2759"/>
<dbReference type="AlphaFoldDB" id="A0A8C5LUG5"/>
<dbReference type="CDD" id="cd09824">
    <property type="entry name" value="myeloperoxidase_like"/>
    <property type="match status" value="1"/>
</dbReference>
<evidence type="ECO:0000256" key="4">
    <source>
        <dbReference type="ARBA" id="ARBA00022729"/>
    </source>
</evidence>
<dbReference type="PANTHER" id="PTHR11475">
    <property type="entry name" value="OXIDASE/PEROXIDASE"/>
    <property type="match status" value="1"/>
</dbReference>
<dbReference type="SUPFAM" id="SSF48113">
    <property type="entry name" value="Heme-dependent peroxidases"/>
    <property type="match status" value="1"/>
</dbReference>
<keyword evidence="4 10" id="KW-0732">Signal</keyword>
<feature type="signal peptide" evidence="10">
    <location>
        <begin position="1"/>
        <end position="26"/>
    </location>
</feature>
<keyword evidence="12" id="KW-1185">Reference proteome</keyword>
<evidence type="ECO:0000256" key="8">
    <source>
        <dbReference type="ARBA" id="ARBA00061342"/>
    </source>
</evidence>
<dbReference type="GO" id="GO:0004601">
    <property type="term" value="F:peroxidase activity"/>
    <property type="evidence" value="ECO:0007669"/>
    <property type="project" value="InterPro"/>
</dbReference>
<dbReference type="Ensembl" id="ENSLLET00000002364.1">
    <property type="protein sequence ID" value="ENSLLEP00000002266.1"/>
    <property type="gene ID" value="ENSLLEG00000001465.1"/>
</dbReference>
<evidence type="ECO:0000256" key="9">
    <source>
        <dbReference type="PIRSR" id="PIRSR619791-2"/>
    </source>
</evidence>
<evidence type="ECO:0000256" key="6">
    <source>
        <dbReference type="ARBA" id="ARBA00023004"/>
    </source>
</evidence>
<evidence type="ECO:0000313" key="11">
    <source>
        <dbReference type="Ensembl" id="ENSLLEP00000002266.1"/>
    </source>
</evidence>
<sequence length="712" mass="80491">MASLQIYVGMVLMLTAQICITTSVRPEEIKDSLIDECASQAKLLVDKAYKQTRDSLKSHLDDNNASPGDLMAYFKQPVGGSRNAIRAADYLGATLQLLFNRIKQFYKGPFNVTDLLTQEQMDLLSQKTGCRSQLIVKACQDSPYRTFNGECNNRLKPSAGAANTGFKRLLPAQYEDGFSHPRGWTENKLYNGYRLPLVRAVSNEIVRFPTEDWTLDDGRAVTFMQWGQWVDHDLDLAATSPSRSSFVNSVDCETSCARENPCFPLKIPPNDPRITNQDDCLPFFRTAPVCSLASPVREQINTLSAYIDGNQVYGSDAQTAERLRNLKNDLGLMAINVNFTDNGRAFLPFNSGNGDVCTATNRTAGIPCFIAGDGRVNEQPGLTAYHTLFLREHNRIATLLHKLNPTWSGDILYQETRKIIGSIIQKITYKDWLPLLLGSEMSSVLPPYRSYKVFEDARVANIFTIAFRMGHTMVQPFVSRLGPGYRPYAPEPETLLHKTFFTTWRFIHQGGIDPLVRGMMGNAAKRNRQSQVMVDELRDHLFEIVKRIGFDLSALNMQRGRDHGLPGYNAWRRFCRLSAPRTVRELAAVLQNTELAEKFINLYGTPENIDIWIGGVSEPHVNGGRMGKLLTCLIGDQFRRTRDGDRFYYENPSVFTAAQRKEIEKMTLARIICDNTNIAEVPKNVFLRNDYPKGFVKCSNIPEIDLKPWRQK</sequence>
<dbReference type="InterPro" id="IPR037120">
    <property type="entry name" value="Haem_peroxidase_sf_animal"/>
</dbReference>
<dbReference type="Gene3D" id="1.10.640.10">
    <property type="entry name" value="Haem peroxidase domain superfamily, animal type"/>
    <property type="match status" value="1"/>
</dbReference>
<feature type="binding site" description="axial binding residue" evidence="9">
    <location>
        <position position="471"/>
    </location>
    <ligand>
        <name>heme b</name>
        <dbReference type="ChEBI" id="CHEBI:60344"/>
    </ligand>
    <ligandPart>
        <name>Fe</name>
        <dbReference type="ChEBI" id="CHEBI:18248"/>
    </ligandPart>
</feature>
<dbReference type="Pfam" id="PF03098">
    <property type="entry name" value="An_peroxidase"/>
    <property type="match status" value="1"/>
</dbReference>
<keyword evidence="5" id="KW-0560">Oxidoreductase</keyword>
<name>A0A8C5LUG5_9ANUR</name>
<dbReference type="GO" id="GO:0005615">
    <property type="term" value="C:extracellular space"/>
    <property type="evidence" value="ECO:0007669"/>
    <property type="project" value="TreeGrafter"/>
</dbReference>
<comment type="similarity">
    <text evidence="8">Belongs to the peroxidase family. XPO subfamily.</text>
</comment>
<evidence type="ECO:0000313" key="12">
    <source>
        <dbReference type="Proteomes" id="UP000694569"/>
    </source>
</evidence>
<dbReference type="InterPro" id="IPR010255">
    <property type="entry name" value="Haem_peroxidase_sf"/>
</dbReference>
<reference evidence="11" key="1">
    <citation type="submission" date="2025-08" db="UniProtKB">
        <authorList>
            <consortium name="Ensembl"/>
        </authorList>
    </citation>
    <scope>IDENTIFICATION</scope>
</reference>
<dbReference type="GO" id="GO:0020037">
    <property type="term" value="F:heme binding"/>
    <property type="evidence" value="ECO:0007669"/>
    <property type="project" value="InterPro"/>
</dbReference>
<keyword evidence="3 9" id="KW-0479">Metal-binding</keyword>
<dbReference type="PROSITE" id="PS50292">
    <property type="entry name" value="PEROXIDASE_3"/>
    <property type="match status" value="1"/>
</dbReference>
<dbReference type="GO" id="GO:0042742">
    <property type="term" value="P:defense response to bacterium"/>
    <property type="evidence" value="ECO:0007669"/>
    <property type="project" value="TreeGrafter"/>
</dbReference>
<dbReference type="FunFam" id="1.10.640.10:FF:000001">
    <property type="entry name" value="Peroxidasin homolog"/>
    <property type="match status" value="1"/>
</dbReference>
<evidence type="ECO:0000256" key="7">
    <source>
        <dbReference type="ARBA" id="ARBA00023157"/>
    </source>
</evidence>
<dbReference type="Proteomes" id="UP000694569">
    <property type="component" value="Unplaced"/>
</dbReference>